<proteinExistence type="predicted"/>
<evidence type="ECO:0000313" key="3">
    <source>
        <dbReference type="Proteomes" id="UP001278500"/>
    </source>
</evidence>
<feature type="compositionally biased region" description="Basic residues" evidence="1">
    <location>
        <begin position="111"/>
        <end position="123"/>
    </location>
</feature>
<dbReference type="Proteomes" id="UP001278500">
    <property type="component" value="Unassembled WGS sequence"/>
</dbReference>
<dbReference type="RefSeq" id="XP_062680489.1">
    <property type="nucleotide sequence ID" value="XM_062831043.1"/>
</dbReference>
<accession>A0AAE0JCJ0</accession>
<sequence>MPRTLATARGRCPQKAALKEQGINPNKLLSSSRVTPRRMTAESKPPRPRCRQTTEKIFQFALGEVHASDKSFQTESVPQPPKEEKAEAHREVKQEVVDRKRTAEKEIPTRRTMKRKIAKRPIAKKSIAKESTVKKKVVKREGKS</sequence>
<name>A0AAE0JCJ0_9PEZI</name>
<keyword evidence="3" id="KW-1185">Reference proteome</keyword>
<reference evidence="2" key="1">
    <citation type="journal article" date="2023" name="Mol. Phylogenet. Evol.">
        <title>Genome-scale phylogeny and comparative genomics of the fungal order Sordariales.</title>
        <authorList>
            <person name="Hensen N."/>
            <person name="Bonometti L."/>
            <person name="Westerberg I."/>
            <person name="Brannstrom I.O."/>
            <person name="Guillou S."/>
            <person name="Cros-Aarteil S."/>
            <person name="Calhoun S."/>
            <person name="Haridas S."/>
            <person name="Kuo A."/>
            <person name="Mondo S."/>
            <person name="Pangilinan J."/>
            <person name="Riley R."/>
            <person name="LaButti K."/>
            <person name="Andreopoulos B."/>
            <person name="Lipzen A."/>
            <person name="Chen C."/>
            <person name="Yan M."/>
            <person name="Daum C."/>
            <person name="Ng V."/>
            <person name="Clum A."/>
            <person name="Steindorff A."/>
            <person name="Ohm R.A."/>
            <person name="Martin F."/>
            <person name="Silar P."/>
            <person name="Natvig D.O."/>
            <person name="Lalanne C."/>
            <person name="Gautier V."/>
            <person name="Ament-Velasquez S.L."/>
            <person name="Kruys A."/>
            <person name="Hutchinson M.I."/>
            <person name="Powell A.J."/>
            <person name="Barry K."/>
            <person name="Miller A.N."/>
            <person name="Grigoriev I.V."/>
            <person name="Debuchy R."/>
            <person name="Gladieux P."/>
            <person name="Hiltunen Thoren M."/>
            <person name="Johannesson H."/>
        </authorList>
    </citation>
    <scope>NUCLEOTIDE SEQUENCE</scope>
    <source>
        <strain evidence="2">CBS 560.94</strain>
    </source>
</reference>
<feature type="compositionally biased region" description="Basic and acidic residues" evidence="1">
    <location>
        <begin position="81"/>
        <end position="109"/>
    </location>
</feature>
<dbReference type="GeneID" id="87868197"/>
<feature type="region of interest" description="Disordered" evidence="1">
    <location>
        <begin position="1"/>
        <end position="51"/>
    </location>
</feature>
<comment type="caution">
    <text evidence="2">The sequence shown here is derived from an EMBL/GenBank/DDBJ whole genome shotgun (WGS) entry which is preliminary data.</text>
</comment>
<feature type="compositionally biased region" description="Basic and acidic residues" evidence="1">
    <location>
        <begin position="127"/>
        <end position="144"/>
    </location>
</feature>
<feature type="region of interest" description="Disordered" evidence="1">
    <location>
        <begin position="65"/>
        <end position="144"/>
    </location>
</feature>
<dbReference type="EMBL" id="JAUEPP010000005">
    <property type="protein sequence ID" value="KAK3342696.1"/>
    <property type="molecule type" value="Genomic_DNA"/>
</dbReference>
<evidence type="ECO:0000256" key="1">
    <source>
        <dbReference type="SAM" id="MobiDB-lite"/>
    </source>
</evidence>
<protein>
    <submittedName>
        <fullName evidence="2">Uncharacterized protein</fullName>
    </submittedName>
</protein>
<evidence type="ECO:0000313" key="2">
    <source>
        <dbReference type="EMBL" id="KAK3342696.1"/>
    </source>
</evidence>
<reference evidence="2" key="2">
    <citation type="submission" date="2023-06" db="EMBL/GenBank/DDBJ databases">
        <authorList>
            <consortium name="Lawrence Berkeley National Laboratory"/>
            <person name="Haridas S."/>
            <person name="Hensen N."/>
            <person name="Bonometti L."/>
            <person name="Westerberg I."/>
            <person name="Brannstrom I.O."/>
            <person name="Guillou S."/>
            <person name="Cros-Aarteil S."/>
            <person name="Calhoun S."/>
            <person name="Kuo A."/>
            <person name="Mondo S."/>
            <person name="Pangilinan J."/>
            <person name="Riley R."/>
            <person name="Labutti K."/>
            <person name="Andreopoulos B."/>
            <person name="Lipzen A."/>
            <person name="Chen C."/>
            <person name="Yanf M."/>
            <person name="Daum C."/>
            <person name="Ng V."/>
            <person name="Clum A."/>
            <person name="Steindorff A."/>
            <person name="Ohm R."/>
            <person name="Martin F."/>
            <person name="Silar P."/>
            <person name="Natvig D."/>
            <person name="Lalanne C."/>
            <person name="Gautier V."/>
            <person name="Ament-Velasquez S.L."/>
            <person name="Kruys A."/>
            <person name="Hutchinson M.I."/>
            <person name="Powell A.J."/>
            <person name="Barry K."/>
            <person name="Miller A.N."/>
            <person name="Grigoriev I.V."/>
            <person name="Debuchy R."/>
            <person name="Gladieux P."/>
            <person name="Thoren M.H."/>
            <person name="Johannesson H."/>
        </authorList>
    </citation>
    <scope>NUCLEOTIDE SEQUENCE</scope>
    <source>
        <strain evidence="2">CBS 560.94</strain>
    </source>
</reference>
<organism evidence="2 3">
    <name type="scientific">Neurospora tetraspora</name>
    <dbReference type="NCBI Taxonomy" id="94610"/>
    <lineage>
        <taxon>Eukaryota</taxon>
        <taxon>Fungi</taxon>
        <taxon>Dikarya</taxon>
        <taxon>Ascomycota</taxon>
        <taxon>Pezizomycotina</taxon>
        <taxon>Sordariomycetes</taxon>
        <taxon>Sordariomycetidae</taxon>
        <taxon>Sordariales</taxon>
        <taxon>Sordariaceae</taxon>
        <taxon>Neurospora</taxon>
    </lineage>
</organism>
<feature type="compositionally biased region" description="Polar residues" evidence="1">
    <location>
        <begin position="23"/>
        <end position="34"/>
    </location>
</feature>
<gene>
    <name evidence="2" type="ORF">B0H65DRAFT_589699</name>
</gene>
<dbReference type="AlphaFoldDB" id="A0AAE0JCJ0"/>